<evidence type="ECO:0000256" key="7">
    <source>
        <dbReference type="ARBA" id="ARBA00024799"/>
    </source>
</evidence>
<dbReference type="GO" id="GO:0006412">
    <property type="term" value="P:translation"/>
    <property type="evidence" value="ECO:0007669"/>
    <property type="project" value="UniProtKB-UniRule"/>
</dbReference>
<keyword evidence="5 10" id="KW-0067">ATP-binding</keyword>
<dbReference type="PROSITE" id="PS01234">
    <property type="entry name" value="GATB"/>
    <property type="match status" value="1"/>
</dbReference>
<sequence length="471" mass="53784">MNFKLTCGLETHIELSSRTKIFCACSTEFGKEPNTSCCPVCLGLPGSLPVLNKQVIKFVVMLGLVLNCKINLNSRLERKNYIYPDLPKGYQISQFLSPICIGGFVSLSNGKKIRLNHIHIEEDAGKIIKKDNSIMIDYNRSGVPLVEIVSEPDIENPEEAKEYIEKLQKIVKDLKISDGRMQEGSIRCDVNVSVRKKNSSELGTRVEIKNMNSIKFIVSAICYEYERQVKILSENIGEIQHETRRFNEEKNITESMREKEKYLDYRYFNEPDTKEIALDNEFVEKIRSEIPELFDSKLARYKKMGLSDKNAELIAKYVKISDFFDETLKKFSDVNLVCNLITGSIFSFLETENKKENFEIPFNSSEFCDFLNLITQKKLNLTSARNILIKSLNSNTGLKELCEEFSKNRVDFDLNKICQEVVVSNKKAVSDYKKGKEKAIQSLLGGVMKSTKGLANLEEAKKIILNIINSK</sequence>
<gene>
    <name evidence="10" type="primary">gatB</name>
    <name evidence="12" type="ORF">CfP315_0267</name>
</gene>
<accession>A0AA48HXY0</accession>
<dbReference type="Gene3D" id="1.10.10.410">
    <property type="match status" value="1"/>
</dbReference>
<dbReference type="InterPro" id="IPR003789">
    <property type="entry name" value="Asn/Gln_tRNA_amidoTrase-B-like"/>
</dbReference>
<evidence type="ECO:0000256" key="6">
    <source>
        <dbReference type="ARBA" id="ARBA00022917"/>
    </source>
</evidence>
<name>A0AA48HXY0_9FIRM</name>
<dbReference type="EMBL" id="AP027924">
    <property type="protein sequence ID" value="BED91746.1"/>
    <property type="molecule type" value="Genomic_DNA"/>
</dbReference>
<dbReference type="AlphaFoldDB" id="A0AA48HXY0"/>
<keyword evidence="3 10" id="KW-0436">Ligase</keyword>
<dbReference type="SMART" id="SM00845">
    <property type="entry name" value="GatB_Yqey"/>
    <property type="match status" value="1"/>
</dbReference>
<dbReference type="InterPro" id="IPR014746">
    <property type="entry name" value="Gln_synth/guanido_kin_cat_dom"/>
</dbReference>
<comment type="catalytic activity">
    <reaction evidence="8 10">
        <text>L-aspartyl-tRNA(Asn) + L-glutamine + ATP + H2O = L-asparaginyl-tRNA(Asn) + L-glutamate + ADP + phosphate + 2 H(+)</text>
        <dbReference type="Rhea" id="RHEA:14513"/>
        <dbReference type="Rhea" id="RHEA-COMP:9674"/>
        <dbReference type="Rhea" id="RHEA-COMP:9677"/>
        <dbReference type="ChEBI" id="CHEBI:15377"/>
        <dbReference type="ChEBI" id="CHEBI:15378"/>
        <dbReference type="ChEBI" id="CHEBI:29985"/>
        <dbReference type="ChEBI" id="CHEBI:30616"/>
        <dbReference type="ChEBI" id="CHEBI:43474"/>
        <dbReference type="ChEBI" id="CHEBI:58359"/>
        <dbReference type="ChEBI" id="CHEBI:78515"/>
        <dbReference type="ChEBI" id="CHEBI:78516"/>
        <dbReference type="ChEBI" id="CHEBI:456216"/>
    </reaction>
</comment>
<feature type="domain" description="Asn/Gln amidotransferase" evidence="11">
    <location>
        <begin position="322"/>
        <end position="468"/>
    </location>
</feature>
<dbReference type="InterPro" id="IPR006075">
    <property type="entry name" value="Asn/Gln-tRNA_Trfase_suB/E_cat"/>
</dbReference>
<evidence type="ECO:0000256" key="5">
    <source>
        <dbReference type="ARBA" id="ARBA00022840"/>
    </source>
</evidence>
<comment type="catalytic activity">
    <reaction evidence="9 10">
        <text>L-glutamyl-tRNA(Gln) + L-glutamine + ATP + H2O = L-glutaminyl-tRNA(Gln) + L-glutamate + ADP + phosphate + H(+)</text>
        <dbReference type="Rhea" id="RHEA:17521"/>
        <dbReference type="Rhea" id="RHEA-COMP:9681"/>
        <dbReference type="Rhea" id="RHEA-COMP:9684"/>
        <dbReference type="ChEBI" id="CHEBI:15377"/>
        <dbReference type="ChEBI" id="CHEBI:15378"/>
        <dbReference type="ChEBI" id="CHEBI:29985"/>
        <dbReference type="ChEBI" id="CHEBI:30616"/>
        <dbReference type="ChEBI" id="CHEBI:43474"/>
        <dbReference type="ChEBI" id="CHEBI:58359"/>
        <dbReference type="ChEBI" id="CHEBI:78520"/>
        <dbReference type="ChEBI" id="CHEBI:78521"/>
        <dbReference type="ChEBI" id="CHEBI:456216"/>
    </reaction>
</comment>
<dbReference type="Pfam" id="PF02637">
    <property type="entry name" value="GatB_Yqey"/>
    <property type="match status" value="1"/>
</dbReference>
<evidence type="ECO:0000256" key="1">
    <source>
        <dbReference type="ARBA" id="ARBA00005306"/>
    </source>
</evidence>
<dbReference type="EC" id="6.3.5.-" evidence="10"/>
<dbReference type="InterPro" id="IPR023168">
    <property type="entry name" value="GatB_Yqey_C_2"/>
</dbReference>
<comment type="subunit">
    <text evidence="2 10">Heterotrimer of A, B and C subunits.</text>
</comment>
<evidence type="ECO:0000259" key="11">
    <source>
        <dbReference type="SMART" id="SM00845"/>
    </source>
</evidence>
<dbReference type="NCBIfam" id="NF004014">
    <property type="entry name" value="PRK05477.1-4"/>
    <property type="match status" value="1"/>
</dbReference>
<evidence type="ECO:0000256" key="9">
    <source>
        <dbReference type="ARBA" id="ARBA00047913"/>
    </source>
</evidence>
<evidence type="ECO:0000256" key="4">
    <source>
        <dbReference type="ARBA" id="ARBA00022741"/>
    </source>
</evidence>
<dbReference type="PANTHER" id="PTHR11659:SF4">
    <property type="entry name" value="ASPARTYL_GLUTAMYL-TRNA(GLN) AMIDOTRANSFERASE SUBUNIT B_E CATALYTIC DOMAIN-CONTAINING PROTEIN"/>
    <property type="match status" value="1"/>
</dbReference>
<evidence type="ECO:0000256" key="2">
    <source>
        <dbReference type="ARBA" id="ARBA00011123"/>
    </source>
</evidence>
<proteinExistence type="inferred from homology"/>
<evidence type="ECO:0000256" key="8">
    <source>
        <dbReference type="ARBA" id="ARBA00047380"/>
    </source>
</evidence>
<dbReference type="GO" id="GO:0050567">
    <property type="term" value="F:glutaminyl-tRNA synthase (glutamine-hydrolyzing) activity"/>
    <property type="evidence" value="ECO:0007669"/>
    <property type="project" value="UniProtKB-UniRule"/>
</dbReference>
<dbReference type="InterPro" id="IPR018027">
    <property type="entry name" value="Asn/Gln_amidotransferase"/>
</dbReference>
<dbReference type="HAMAP" id="MF_00121">
    <property type="entry name" value="GatB"/>
    <property type="match status" value="1"/>
</dbReference>
<dbReference type="PANTHER" id="PTHR11659">
    <property type="entry name" value="GLUTAMYL-TRNA GLN AMIDOTRANSFERASE SUBUNIT B MITOCHONDRIAL AND PROKARYOTIC PET112-RELATED"/>
    <property type="match status" value="1"/>
</dbReference>
<dbReference type="NCBIfam" id="NF004012">
    <property type="entry name" value="PRK05477.1-2"/>
    <property type="match status" value="1"/>
</dbReference>
<organism evidence="12">
    <name type="scientific">Candidatus Improbicoccus pseudotrichonymphae</name>
    <dbReference type="NCBI Taxonomy" id="3033792"/>
    <lineage>
        <taxon>Bacteria</taxon>
        <taxon>Bacillati</taxon>
        <taxon>Bacillota</taxon>
        <taxon>Clostridia</taxon>
        <taxon>Candidatus Improbicoccus</taxon>
    </lineage>
</organism>
<comment type="similarity">
    <text evidence="1 10">Belongs to the GatB/GatE family. GatB subfamily.</text>
</comment>
<keyword evidence="6 10" id="KW-0648">Protein biosynthesis</keyword>
<dbReference type="SUPFAM" id="SSF55931">
    <property type="entry name" value="Glutamine synthetase/guanido kinase"/>
    <property type="match status" value="1"/>
</dbReference>
<dbReference type="Proteomes" id="UP001337580">
    <property type="component" value="Chromosome"/>
</dbReference>
<dbReference type="SUPFAM" id="SSF89095">
    <property type="entry name" value="GatB/YqeY motif"/>
    <property type="match status" value="1"/>
</dbReference>
<dbReference type="GO" id="GO:0005524">
    <property type="term" value="F:ATP binding"/>
    <property type="evidence" value="ECO:0007669"/>
    <property type="project" value="UniProtKB-KW"/>
</dbReference>
<comment type="function">
    <text evidence="7 10">Allows the formation of correctly charged Asn-tRNA(Asn) or Gln-tRNA(Gln) through the transamidation of misacylated Asp-tRNA(Asn) or Glu-tRNA(Gln) in organisms which lack either or both of asparaginyl-tRNA or glutaminyl-tRNA synthetases. The reaction takes place in the presence of glutamine and ATP through an activated phospho-Asp-tRNA(Asn) or phospho-Glu-tRNA(Gln).</text>
</comment>
<dbReference type="Pfam" id="PF02934">
    <property type="entry name" value="GatB_N"/>
    <property type="match status" value="1"/>
</dbReference>
<dbReference type="KEGG" id="ips:CfP315_0267"/>
<keyword evidence="4 10" id="KW-0547">Nucleotide-binding</keyword>
<reference evidence="12" key="1">
    <citation type="journal article" date="2023" name="ISME J.">
        <title>Emergence of putative energy parasites within Clostridia revealed by genome analysis of a novel endosymbiotic clade.</title>
        <authorList>
            <person name="Takahashi K."/>
            <person name="Kuwahara H."/>
            <person name="Horikawa Y."/>
            <person name="Izawa K."/>
            <person name="Kato D."/>
            <person name="Inagaki T."/>
            <person name="Yuki M."/>
            <person name="Ohkuma M."/>
            <person name="Hongoh Y."/>
        </authorList>
    </citation>
    <scope>NUCLEOTIDE SEQUENCE</scope>
    <source>
        <strain evidence="12">CfP3-15</strain>
    </source>
</reference>
<dbReference type="InterPro" id="IPR017958">
    <property type="entry name" value="Gln-tRNA_amidoTrfase_suB_CS"/>
</dbReference>
<evidence type="ECO:0000256" key="3">
    <source>
        <dbReference type="ARBA" id="ARBA00022598"/>
    </source>
</evidence>
<evidence type="ECO:0000256" key="10">
    <source>
        <dbReference type="HAMAP-Rule" id="MF_00121"/>
    </source>
</evidence>
<dbReference type="InterPro" id="IPR017959">
    <property type="entry name" value="Asn/Gln-tRNA_amidoTrfase_suB/E"/>
</dbReference>
<protein>
    <recommendedName>
        <fullName evidence="10">Aspartyl/glutamyl-tRNA(Asn/Gln) amidotransferase subunit B</fullName>
        <shortName evidence="10">Asp/Glu-ADT subunit B</shortName>
        <ecNumber evidence="10">6.3.5.-</ecNumber>
    </recommendedName>
</protein>
<dbReference type="NCBIfam" id="TIGR00133">
    <property type="entry name" value="gatB"/>
    <property type="match status" value="1"/>
</dbReference>
<dbReference type="InterPro" id="IPR004413">
    <property type="entry name" value="GatB"/>
</dbReference>
<evidence type="ECO:0000313" key="12">
    <source>
        <dbReference type="EMBL" id="BED91746.1"/>
    </source>
</evidence>